<gene>
    <name evidence="3" type="ordered locus">ZMO1578</name>
</gene>
<evidence type="ECO:0000313" key="3">
    <source>
        <dbReference type="EMBL" id="AAV90202.2"/>
    </source>
</evidence>
<proteinExistence type="inferred from homology"/>
<keyword evidence="4" id="KW-1185">Reference proteome</keyword>
<evidence type="ECO:0000256" key="2">
    <source>
        <dbReference type="ARBA" id="ARBA00023002"/>
    </source>
</evidence>
<dbReference type="PANTHER" id="PTHR24321">
    <property type="entry name" value="DEHYDROGENASES, SHORT CHAIN"/>
    <property type="match status" value="1"/>
</dbReference>
<dbReference type="GO" id="GO:0016491">
    <property type="term" value="F:oxidoreductase activity"/>
    <property type="evidence" value="ECO:0007669"/>
    <property type="project" value="UniProtKB-KW"/>
</dbReference>
<sequence length="262" mass="27552">MFYRRGNKMSVSFDYSGKVALVTGAGTGIGRETALAFAKAKAYVAIIGRSENNIQETLRLVTEMGGQAIAIQADVSQEDSIKAAIEKTVETFGKLDFAFNNAGIEHKAIPAADIPSEEWDRIISTNLNGVFFSMKHEIPAMLKSGSGSIVNTASGAGVKGFPGNGAYCASKFGLIGLSKAAALDYAKQHLRINVVAPGIIETPMMQRFTGGTEEGRETAIAQEPVGRAGHPKEIAGTVLWLCSDLAAFTTGSVFVVDGGQTA</sequence>
<dbReference type="InterPro" id="IPR002347">
    <property type="entry name" value="SDR_fam"/>
</dbReference>
<dbReference type="NCBIfam" id="NF005559">
    <property type="entry name" value="PRK07231.1"/>
    <property type="match status" value="1"/>
</dbReference>
<dbReference type="AlphaFoldDB" id="D2YW33"/>
<dbReference type="PRINTS" id="PR00081">
    <property type="entry name" value="GDHRDH"/>
</dbReference>
<reference evidence="3 4" key="1">
    <citation type="journal article" date="2005" name="Nat. Biotechnol.">
        <title>The genome sequence of the ethanologenic bacterium Zymomonas mobilis ZM4.</title>
        <authorList>
            <person name="Seo J.S."/>
            <person name="Chong H."/>
            <person name="Park H.S."/>
            <person name="Yoon K.O."/>
            <person name="Jung C."/>
            <person name="Kim J.J."/>
            <person name="Hong J.H."/>
            <person name="Kim H."/>
            <person name="Kim J.H."/>
            <person name="Kil J.I."/>
            <person name="Park C.J."/>
            <person name="Oh H.M."/>
            <person name="Lee J.S."/>
            <person name="Jin S.J."/>
            <person name="Um H.W."/>
            <person name="Lee H.J."/>
            <person name="Oh S.J."/>
            <person name="Kim J.Y."/>
            <person name="Kang H.L."/>
            <person name="Lee S.Y."/>
            <person name="Lee K.J."/>
            <person name="Kang H.S."/>
        </authorList>
    </citation>
    <scope>NUCLEOTIDE SEQUENCE [LARGE SCALE GENOMIC DNA]</scope>
    <source>
        <strain evidence="4">ATCC 31821 / ZM4 / CP4</strain>
    </source>
</reference>
<comment type="similarity">
    <text evidence="1">Belongs to the short-chain dehydrogenases/reductases (SDR) family.</text>
</comment>
<dbReference type="InterPro" id="IPR036291">
    <property type="entry name" value="NAD(P)-bd_dom_sf"/>
</dbReference>
<organism evidence="3 4">
    <name type="scientific">Zymomonas mobilis subsp. mobilis (strain ATCC 31821 / ZM4 / CP4)</name>
    <dbReference type="NCBI Taxonomy" id="264203"/>
    <lineage>
        <taxon>Bacteria</taxon>
        <taxon>Pseudomonadati</taxon>
        <taxon>Pseudomonadota</taxon>
        <taxon>Alphaproteobacteria</taxon>
        <taxon>Sphingomonadales</taxon>
        <taxon>Zymomonadaceae</taxon>
        <taxon>Zymomonas</taxon>
    </lineage>
</organism>
<dbReference type="eggNOG" id="COG1028">
    <property type="taxonomic scope" value="Bacteria"/>
</dbReference>
<protein>
    <submittedName>
        <fullName evidence="3">Short-chain dehydrogenase/reductase SDR</fullName>
    </submittedName>
</protein>
<accession>D2YW33</accession>
<dbReference type="KEGG" id="zmo:ZMO1578"/>
<dbReference type="Pfam" id="PF13561">
    <property type="entry name" value="adh_short_C2"/>
    <property type="match status" value="1"/>
</dbReference>
<dbReference type="HOGENOM" id="CLU_010194_1_0_5"/>
<dbReference type="PROSITE" id="PS00061">
    <property type="entry name" value="ADH_SHORT"/>
    <property type="match status" value="1"/>
</dbReference>
<reference evidence="3 4" key="2">
    <citation type="journal article" date="2009" name="Nat. Biotechnol.">
        <title>Improved genome annotation for Zymomonas mobilis.</title>
        <authorList>
            <person name="Yang S."/>
            <person name="Pappas K.M."/>
            <person name="Hauser L.J."/>
            <person name="Land M.L."/>
            <person name="Chen G.L."/>
            <person name="Hurst G.B."/>
            <person name="Pan C."/>
            <person name="Kouvelis V.N."/>
            <person name="Typas M.A."/>
            <person name="Pelletier D.A."/>
            <person name="Klingeman D.M."/>
            <person name="Chang Y.J."/>
            <person name="Samatova N.F."/>
            <person name="Brown S.D."/>
        </authorList>
    </citation>
    <scope>NUCLEOTIDE SEQUENCE [LARGE SCALE GENOMIC DNA]</scope>
    <source>
        <strain evidence="4">ATCC 31821 / ZM4 / CP4</strain>
    </source>
</reference>
<dbReference type="Proteomes" id="UP000001173">
    <property type="component" value="Chromosome"/>
</dbReference>
<dbReference type="PANTHER" id="PTHR24321:SF8">
    <property type="entry name" value="ESTRADIOL 17-BETA-DEHYDROGENASE 8-RELATED"/>
    <property type="match status" value="1"/>
</dbReference>
<dbReference type="InterPro" id="IPR020904">
    <property type="entry name" value="Sc_DH/Rdtase_CS"/>
</dbReference>
<name>D2YW33_ZYMMO</name>
<evidence type="ECO:0000256" key="1">
    <source>
        <dbReference type="ARBA" id="ARBA00006484"/>
    </source>
</evidence>
<dbReference type="EMBL" id="AE008692">
    <property type="protein sequence ID" value="AAV90202.2"/>
    <property type="molecule type" value="Genomic_DNA"/>
</dbReference>
<evidence type="ECO:0000313" key="4">
    <source>
        <dbReference type="Proteomes" id="UP000001173"/>
    </source>
</evidence>
<dbReference type="STRING" id="264203.ZMO1578"/>
<dbReference type="FunFam" id="3.40.50.720:FF:000084">
    <property type="entry name" value="Short-chain dehydrogenase reductase"/>
    <property type="match status" value="1"/>
</dbReference>
<dbReference type="CDD" id="cd05233">
    <property type="entry name" value="SDR_c"/>
    <property type="match status" value="1"/>
</dbReference>
<dbReference type="Gene3D" id="3.40.50.720">
    <property type="entry name" value="NAD(P)-binding Rossmann-like Domain"/>
    <property type="match status" value="1"/>
</dbReference>
<keyword evidence="2" id="KW-0560">Oxidoreductase</keyword>
<dbReference type="PRINTS" id="PR00080">
    <property type="entry name" value="SDRFAMILY"/>
</dbReference>
<dbReference type="SUPFAM" id="SSF51735">
    <property type="entry name" value="NAD(P)-binding Rossmann-fold domains"/>
    <property type="match status" value="1"/>
</dbReference>